<evidence type="ECO:0000259" key="2">
    <source>
        <dbReference type="Pfam" id="PF04233"/>
    </source>
</evidence>
<keyword evidence="3" id="KW-0328">Glycosyltransferase</keyword>
<feature type="domain" description="Phage head morphogenesis" evidence="2">
    <location>
        <begin position="147"/>
        <end position="270"/>
    </location>
</feature>
<name>A0A4P6LVW3_9FIRM</name>
<dbReference type="InterPro" id="IPR006528">
    <property type="entry name" value="Phage_head_morphogenesis_dom"/>
</dbReference>
<accession>A0A4P6LVW3</accession>
<feature type="coiled-coil region" evidence="1">
    <location>
        <begin position="15"/>
        <end position="42"/>
    </location>
</feature>
<sequence length="319" mass="36349">MLLNQRQKTVQQAYLEEEKKIIQQLKQVYEKASQDCEEKIRILAARTDMENLQTIIYQKQYQEALKKQLDGVLDLLHTNEFEAIADYLGISYENGFIGTLYDLQGQGIPLIFPFDQSQVVKALQVDAKLSKGLYKALGEDINHLKKSIKAELSRGISNGASWSEMAMKIASGMNSPFDKAYNHSILIARTEGHRVQAQSTADCQMKAKKKGADIVKQWDATLDGKTRPHHKTLDGQLRELDEPFEVAGRKAMHPGAFGIASEDCNCRCCLLQRARWALSDEEYTKMDGDRNELVRLKEKDFEDFKKRAKDIMQKQANKD</sequence>
<reference evidence="3 4" key="1">
    <citation type="submission" date="2019-01" db="EMBL/GenBank/DDBJ databases">
        <title>PMF-metabolizing Aryl O-demethylase.</title>
        <authorList>
            <person name="Kim M."/>
        </authorList>
    </citation>
    <scope>NUCLEOTIDE SEQUENCE [LARGE SCALE GENOMIC DNA]</scope>
    <source>
        <strain evidence="3 4">PMF1</strain>
    </source>
</reference>
<dbReference type="KEGG" id="bpro:PMF13cell1_00747"/>
<dbReference type="EMBL" id="CP035945">
    <property type="protein sequence ID" value="QBE95233.1"/>
    <property type="molecule type" value="Genomic_DNA"/>
</dbReference>
<dbReference type="Proteomes" id="UP000289794">
    <property type="component" value="Chromosome"/>
</dbReference>
<gene>
    <name evidence="3" type="ORF">PMF13cell1_00747</name>
</gene>
<proteinExistence type="predicted"/>
<dbReference type="EC" id="2.4.2.31" evidence="3"/>
<organism evidence="3 4">
    <name type="scientific">Blautia producta</name>
    <dbReference type="NCBI Taxonomy" id="33035"/>
    <lineage>
        <taxon>Bacteria</taxon>
        <taxon>Bacillati</taxon>
        <taxon>Bacillota</taxon>
        <taxon>Clostridia</taxon>
        <taxon>Lachnospirales</taxon>
        <taxon>Lachnospiraceae</taxon>
        <taxon>Blautia</taxon>
    </lineage>
</organism>
<evidence type="ECO:0000313" key="3">
    <source>
        <dbReference type="EMBL" id="QBE95233.1"/>
    </source>
</evidence>
<keyword evidence="1" id="KW-0175">Coiled coil</keyword>
<keyword evidence="3" id="KW-0808">Transferase</keyword>
<dbReference type="AlphaFoldDB" id="A0A4P6LVW3"/>
<dbReference type="Pfam" id="PF04233">
    <property type="entry name" value="Phage_Mu_F"/>
    <property type="match status" value="1"/>
</dbReference>
<dbReference type="GO" id="GO:0106274">
    <property type="term" value="F:NAD+-protein-arginine ADP-ribosyltransferase activity"/>
    <property type="evidence" value="ECO:0007669"/>
    <property type="project" value="UniProtKB-EC"/>
</dbReference>
<evidence type="ECO:0000256" key="1">
    <source>
        <dbReference type="SAM" id="Coils"/>
    </source>
</evidence>
<evidence type="ECO:0000313" key="4">
    <source>
        <dbReference type="Proteomes" id="UP000289794"/>
    </source>
</evidence>
<protein>
    <submittedName>
        <fullName evidence="3">NAD(+)--arginine ADP-ribosyltransferase EFV</fullName>
        <ecNumber evidence="3">2.4.2.31</ecNumber>
    </submittedName>
</protein>